<organism evidence="1 2">
    <name type="scientific">Aureobasidium subglaciale (strain EXF-2481)</name>
    <name type="common">Aureobasidium pullulans var. subglaciale</name>
    <dbReference type="NCBI Taxonomy" id="1043005"/>
    <lineage>
        <taxon>Eukaryota</taxon>
        <taxon>Fungi</taxon>
        <taxon>Dikarya</taxon>
        <taxon>Ascomycota</taxon>
        <taxon>Pezizomycotina</taxon>
        <taxon>Dothideomycetes</taxon>
        <taxon>Dothideomycetidae</taxon>
        <taxon>Dothideales</taxon>
        <taxon>Saccotheciaceae</taxon>
        <taxon>Aureobasidium</taxon>
    </lineage>
</organism>
<dbReference type="Proteomes" id="UP000030641">
    <property type="component" value="Unassembled WGS sequence"/>
</dbReference>
<dbReference type="EMBL" id="KL584749">
    <property type="protein sequence ID" value="KER00342.1"/>
    <property type="molecule type" value="Genomic_DNA"/>
</dbReference>
<sequence>MHFVQTGLVPTCDSSYLSAFPNIVPDLRKIVGANIDVTMNELSDNSDAEDGDVSLIDYARYYGLSRDYKSIYPLSSQILQSILAWETFHLDFDQLPDFDLPSEVDLDEKWIIDRQSASFLMQIASPEVPLVIEITRRPNKSVEFKVEQQLLPTDPELEQRRFMRARRLGQHTGLQKIPSEALWQSGEEAQLQWPSPDLPEELLEQIKQEKLQLERSDTIFLQQCVSIPEKPEQDDIGMPPRPKVSYPPVPKIINSNKNRFENSMRLQGIRRRFCLAPHHSNLIFQILLSAVYSWQPVQ</sequence>
<dbReference type="HOGENOM" id="CLU_933782_0_0_1"/>
<keyword evidence="2" id="KW-1185">Reference proteome</keyword>
<proteinExistence type="predicted"/>
<evidence type="ECO:0000313" key="1">
    <source>
        <dbReference type="EMBL" id="KER00342.1"/>
    </source>
</evidence>
<accession>A0A074ZPV7</accession>
<dbReference type="OrthoDB" id="3647246at2759"/>
<name>A0A074ZPV7_AURSE</name>
<evidence type="ECO:0000313" key="2">
    <source>
        <dbReference type="Proteomes" id="UP000030641"/>
    </source>
</evidence>
<reference evidence="1 2" key="1">
    <citation type="journal article" date="2014" name="BMC Genomics">
        <title>Genome sequencing of four Aureobasidium pullulans varieties: biotechnological potential, stress tolerance, and description of new species.</title>
        <authorList>
            <person name="Gostin Ar C."/>
            <person name="Ohm R.A."/>
            <person name="Kogej T."/>
            <person name="Sonjak S."/>
            <person name="Turk M."/>
            <person name="Zajc J."/>
            <person name="Zalar P."/>
            <person name="Grube M."/>
            <person name="Sun H."/>
            <person name="Han J."/>
            <person name="Sharma A."/>
            <person name="Chiniquy J."/>
            <person name="Ngan C.Y."/>
            <person name="Lipzen A."/>
            <person name="Barry K."/>
            <person name="Grigoriev I.V."/>
            <person name="Gunde-Cimerman N."/>
        </authorList>
    </citation>
    <scope>NUCLEOTIDE SEQUENCE [LARGE SCALE GENOMIC DNA]</scope>
    <source>
        <strain evidence="1 2">EXF-2481</strain>
    </source>
</reference>
<dbReference type="AlphaFoldDB" id="A0A074ZPV7"/>
<gene>
    <name evidence="1" type="ORF">AUEXF2481DRAFT_130632</name>
</gene>
<dbReference type="InParanoid" id="A0A074ZPV7"/>
<protein>
    <submittedName>
        <fullName evidence="1">Uncharacterized protein</fullName>
    </submittedName>
</protein>
<dbReference type="RefSeq" id="XP_013348838.1">
    <property type="nucleotide sequence ID" value="XM_013493384.1"/>
</dbReference>
<dbReference type="GeneID" id="25362017"/>